<evidence type="ECO:0000256" key="4">
    <source>
        <dbReference type="ARBA" id="ARBA00022827"/>
    </source>
</evidence>
<dbReference type="SUPFAM" id="SSF47203">
    <property type="entry name" value="Acyl-CoA dehydrogenase C-terminal domain-like"/>
    <property type="match status" value="1"/>
</dbReference>
<protein>
    <submittedName>
        <fullName evidence="10">Acyl-CoA dehydrogenase family protein</fullName>
    </submittedName>
</protein>
<keyword evidence="5 6" id="KW-0560">Oxidoreductase</keyword>
<keyword evidence="3 6" id="KW-0285">Flavoprotein</keyword>
<evidence type="ECO:0000256" key="6">
    <source>
        <dbReference type="RuleBase" id="RU362125"/>
    </source>
</evidence>
<dbReference type="Gene3D" id="1.10.540.10">
    <property type="entry name" value="Acyl-CoA dehydrogenase/oxidase, N-terminal domain"/>
    <property type="match status" value="1"/>
</dbReference>
<keyword evidence="4 6" id="KW-0274">FAD</keyword>
<dbReference type="InterPro" id="IPR036250">
    <property type="entry name" value="AcylCo_DH-like_C"/>
</dbReference>
<dbReference type="Gene3D" id="1.20.140.10">
    <property type="entry name" value="Butyryl-CoA Dehydrogenase, subunit A, domain 3"/>
    <property type="match status" value="1"/>
</dbReference>
<dbReference type="CDD" id="cd00567">
    <property type="entry name" value="ACAD"/>
    <property type="match status" value="1"/>
</dbReference>
<sequence>MDFNLTTEQEALSDSVRRFVERDYGFDKRRAIMDSADGISAEIWNKMAELGWFGAGLSEDAGGFGGGAVENALIAEGLGRGLVVEPFIANAVLTLQTLAALGPFEGREVLVEGIVAGTHKAVLAHGEADARGNPRIVATKATKADGSWSLSGAKSLVLGAPSADTLIVSARTGPGDGDISLFRVDPAAAGLSANVYRLLDNSRVSDLKLDGVVGTLIGPEGGALSAIEAGIDHATVTLCAEAVGAMDTALFMTRDYLKTRQQFGQPIGNFQALQHRMADMLVELELARSMVFQGLAALVEGDADQRRRGVSASKVMIGDAGLFVGRQSIQLHGGIGMTEEYAIGHYYRRLFVIAGLFGNADIHLVRYGDLSWAA</sequence>
<dbReference type="Pfam" id="PF00441">
    <property type="entry name" value="Acyl-CoA_dh_1"/>
    <property type="match status" value="1"/>
</dbReference>
<feature type="domain" description="Acyl-CoA dehydrogenase/oxidase C-terminal" evidence="7">
    <location>
        <begin position="226"/>
        <end position="364"/>
    </location>
</feature>
<feature type="domain" description="Acyl-CoA dehydrogenase/oxidase N-terminal" evidence="9">
    <location>
        <begin position="6"/>
        <end position="117"/>
    </location>
</feature>
<comment type="caution">
    <text evidence="10">The sequence shown here is derived from an EMBL/GenBank/DDBJ whole genome shotgun (WGS) entry which is preliminary data.</text>
</comment>
<dbReference type="InterPro" id="IPR046373">
    <property type="entry name" value="Acyl-CoA_Oxase/DH_mid-dom_sf"/>
</dbReference>
<dbReference type="PANTHER" id="PTHR43884:SF20">
    <property type="entry name" value="ACYL-COA DEHYDROGENASE FADE28"/>
    <property type="match status" value="1"/>
</dbReference>
<evidence type="ECO:0000256" key="5">
    <source>
        <dbReference type="ARBA" id="ARBA00023002"/>
    </source>
</evidence>
<dbReference type="EMBL" id="JAROCY010000015">
    <property type="protein sequence ID" value="MDF8334594.1"/>
    <property type="molecule type" value="Genomic_DNA"/>
</dbReference>
<evidence type="ECO:0000259" key="7">
    <source>
        <dbReference type="Pfam" id="PF00441"/>
    </source>
</evidence>
<evidence type="ECO:0000313" key="10">
    <source>
        <dbReference type="EMBL" id="MDF8334594.1"/>
    </source>
</evidence>
<evidence type="ECO:0000256" key="3">
    <source>
        <dbReference type="ARBA" id="ARBA00022630"/>
    </source>
</evidence>
<dbReference type="InterPro" id="IPR009100">
    <property type="entry name" value="AcylCoA_DH/oxidase_NM_dom_sf"/>
</dbReference>
<organism evidence="10 11">
    <name type="scientific">Novosphingobium cyanobacteriorum</name>
    <dbReference type="NCBI Taxonomy" id="3024215"/>
    <lineage>
        <taxon>Bacteria</taxon>
        <taxon>Pseudomonadati</taxon>
        <taxon>Pseudomonadota</taxon>
        <taxon>Alphaproteobacteria</taxon>
        <taxon>Sphingomonadales</taxon>
        <taxon>Sphingomonadaceae</taxon>
        <taxon>Novosphingobium</taxon>
    </lineage>
</organism>
<dbReference type="Proteomes" id="UP001222770">
    <property type="component" value="Unassembled WGS sequence"/>
</dbReference>
<evidence type="ECO:0000313" key="11">
    <source>
        <dbReference type="Proteomes" id="UP001222770"/>
    </source>
</evidence>
<comment type="cofactor">
    <cofactor evidence="1 6">
        <name>FAD</name>
        <dbReference type="ChEBI" id="CHEBI:57692"/>
    </cofactor>
</comment>
<dbReference type="Pfam" id="PF02770">
    <property type="entry name" value="Acyl-CoA_dh_M"/>
    <property type="match status" value="1"/>
</dbReference>
<dbReference type="PANTHER" id="PTHR43884">
    <property type="entry name" value="ACYL-COA DEHYDROGENASE"/>
    <property type="match status" value="1"/>
</dbReference>
<evidence type="ECO:0000259" key="9">
    <source>
        <dbReference type="Pfam" id="PF02771"/>
    </source>
</evidence>
<keyword evidence="11" id="KW-1185">Reference proteome</keyword>
<feature type="domain" description="Acyl-CoA oxidase/dehydrogenase middle" evidence="8">
    <location>
        <begin position="127"/>
        <end position="194"/>
    </location>
</feature>
<comment type="similarity">
    <text evidence="2 6">Belongs to the acyl-CoA dehydrogenase family.</text>
</comment>
<evidence type="ECO:0000259" key="8">
    <source>
        <dbReference type="Pfam" id="PF02770"/>
    </source>
</evidence>
<reference evidence="10 11" key="1">
    <citation type="submission" date="2023-03" db="EMBL/GenBank/DDBJ databases">
        <title>Novosphingobium cyanobacteriorum sp. nov., isolated from a eutrophic reservoir during the Microcystis bloom period.</title>
        <authorList>
            <person name="Kang M."/>
            <person name="Le V."/>
            <person name="Ko S.-R."/>
            <person name="Lee S.-A."/>
            <person name="Ahn C.-Y."/>
        </authorList>
    </citation>
    <scope>NUCLEOTIDE SEQUENCE [LARGE SCALE GENOMIC DNA]</scope>
    <source>
        <strain evidence="10 11">HBC54</strain>
    </source>
</reference>
<evidence type="ECO:0000256" key="2">
    <source>
        <dbReference type="ARBA" id="ARBA00009347"/>
    </source>
</evidence>
<dbReference type="Pfam" id="PF02771">
    <property type="entry name" value="Acyl-CoA_dh_N"/>
    <property type="match status" value="1"/>
</dbReference>
<gene>
    <name evidence="10" type="ORF">POM99_15405</name>
</gene>
<dbReference type="SUPFAM" id="SSF56645">
    <property type="entry name" value="Acyl-CoA dehydrogenase NM domain-like"/>
    <property type="match status" value="1"/>
</dbReference>
<dbReference type="InterPro" id="IPR006091">
    <property type="entry name" value="Acyl-CoA_Oxase/DH_mid-dom"/>
</dbReference>
<evidence type="ECO:0000256" key="1">
    <source>
        <dbReference type="ARBA" id="ARBA00001974"/>
    </source>
</evidence>
<dbReference type="Gene3D" id="2.40.110.10">
    <property type="entry name" value="Butyryl-CoA Dehydrogenase, subunit A, domain 2"/>
    <property type="match status" value="1"/>
</dbReference>
<dbReference type="InterPro" id="IPR013786">
    <property type="entry name" value="AcylCoA_DH/ox_N"/>
</dbReference>
<name>A0ABT6CM38_9SPHN</name>
<dbReference type="InterPro" id="IPR009075">
    <property type="entry name" value="AcylCo_DH/oxidase_C"/>
</dbReference>
<proteinExistence type="inferred from homology"/>
<dbReference type="InterPro" id="IPR037069">
    <property type="entry name" value="AcylCoA_DH/ox_N_sf"/>
</dbReference>
<dbReference type="RefSeq" id="WP_277279369.1">
    <property type="nucleotide sequence ID" value="NZ_JAROCY010000015.1"/>
</dbReference>
<accession>A0ABT6CM38</accession>